<protein>
    <submittedName>
        <fullName evidence="9">Cytochrome P450</fullName>
    </submittedName>
</protein>
<keyword evidence="7" id="KW-0503">Monooxygenase</keyword>
<comment type="similarity">
    <text evidence="2">Belongs to the cytochrome P450 family.</text>
</comment>
<keyword evidence="6" id="KW-0408">Iron</keyword>
<proteinExistence type="inferred from homology"/>
<comment type="caution">
    <text evidence="9">The sequence shown here is derived from an EMBL/GenBank/DDBJ whole genome shotgun (WGS) entry which is preliminary data.</text>
</comment>
<gene>
    <name evidence="9" type="ORF">EWH70_19095</name>
</gene>
<dbReference type="OrthoDB" id="4133219at2"/>
<evidence type="ECO:0000256" key="6">
    <source>
        <dbReference type="ARBA" id="ARBA00023004"/>
    </source>
</evidence>
<evidence type="ECO:0000256" key="8">
    <source>
        <dbReference type="ARBA" id="ARBA00055433"/>
    </source>
</evidence>
<keyword evidence="4" id="KW-0479">Metal-binding</keyword>
<dbReference type="InterPro" id="IPR002397">
    <property type="entry name" value="Cyt_P450_B"/>
</dbReference>
<evidence type="ECO:0000256" key="7">
    <source>
        <dbReference type="ARBA" id="ARBA00023033"/>
    </source>
</evidence>
<evidence type="ECO:0000256" key="1">
    <source>
        <dbReference type="ARBA" id="ARBA00004660"/>
    </source>
</evidence>
<organism evidence="9 10">
    <name type="scientific">Amycolatopsis suaedae</name>
    <dbReference type="NCBI Taxonomy" id="2510978"/>
    <lineage>
        <taxon>Bacteria</taxon>
        <taxon>Bacillati</taxon>
        <taxon>Actinomycetota</taxon>
        <taxon>Actinomycetes</taxon>
        <taxon>Pseudonocardiales</taxon>
        <taxon>Pseudonocardiaceae</taxon>
        <taxon>Amycolatopsis</taxon>
    </lineage>
</organism>
<sequence length="399" mass="44112">MFTELELLFQRAPEHPFRLPEAIRRLRDTPMVPMRYPDGHVGWLVTGHEESRTLLAHPAMSNRYELMHPPLPGFTEALPPAPVGDFLGLDAPEHTRFRRLLAGKFTARRMRLLTEQVRLVTEERLAVLAEHGPPADLVELYARPIPALVICELLGVPGSDREAFQEAVNKATLHSDDTSADNIMAAWQELQGYLDEHVKAKRANPTDDVLSELTTSDLSHAELTGVGTFLLGAGLHTTASVISMATFALLLHPEQLAAVRDNPELADGAVEELVRYTGIGPVTMRCALEDIRLGEHTVTAGQTVSFSFDAANRDPRRYTDPDELDVRRDAAGHLTFAHGVHQCLGQHLARTELRIALPALLNRFPTLELAVPARDIRMRTDTNVYGIDALPLTWQAGSA</sequence>
<dbReference type="Proteomes" id="UP000292003">
    <property type="component" value="Unassembled WGS sequence"/>
</dbReference>
<dbReference type="SUPFAM" id="SSF48264">
    <property type="entry name" value="Cytochrome P450"/>
    <property type="match status" value="1"/>
</dbReference>
<dbReference type="Gene3D" id="1.10.630.10">
    <property type="entry name" value="Cytochrome P450"/>
    <property type="match status" value="1"/>
</dbReference>
<dbReference type="PRINTS" id="PR00385">
    <property type="entry name" value="P450"/>
</dbReference>
<evidence type="ECO:0000256" key="2">
    <source>
        <dbReference type="ARBA" id="ARBA00010617"/>
    </source>
</evidence>
<dbReference type="AlphaFoldDB" id="A0A4Q7J5J2"/>
<evidence type="ECO:0000256" key="3">
    <source>
        <dbReference type="ARBA" id="ARBA00022617"/>
    </source>
</evidence>
<dbReference type="GO" id="GO:0004497">
    <property type="term" value="F:monooxygenase activity"/>
    <property type="evidence" value="ECO:0007669"/>
    <property type="project" value="UniProtKB-KW"/>
</dbReference>
<keyword evidence="5" id="KW-0560">Oxidoreductase</keyword>
<evidence type="ECO:0000256" key="4">
    <source>
        <dbReference type="ARBA" id="ARBA00022723"/>
    </source>
</evidence>
<dbReference type="RefSeq" id="WP_130476804.1">
    <property type="nucleotide sequence ID" value="NZ_SFCC01000009.1"/>
</dbReference>
<keyword evidence="10" id="KW-1185">Reference proteome</keyword>
<comment type="pathway">
    <text evidence="1">Antibiotic biosynthesis; vancomycin biosynthesis.</text>
</comment>
<dbReference type="GO" id="GO:0020037">
    <property type="term" value="F:heme binding"/>
    <property type="evidence" value="ECO:0007669"/>
    <property type="project" value="InterPro"/>
</dbReference>
<evidence type="ECO:0000313" key="10">
    <source>
        <dbReference type="Proteomes" id="UP000292003"/>
    </source>
</evidence>
<evidence type="ECO:0000313" key="9">
    <source>
        <dbReference type="EMBL" id="RZQ62377.1"/>
    </source>
</evidence>
<dbReference type="CDD" id="cd11030">
    <property type="entry name" value="CYP105-like"/>
    <property type="match status" value="1"/>
</dbReference>
<name>A0A4Q7J5J2_9PSEU</name>
<dbReference type="GO" id="GO:0005506">
    <property type="term" value="F:iron ion binding"/>
    <property type="evidence" value="ECO:0007669"/>
    <property type="project" value="InterPro"/>
</dbReference>
<dbReference type="PANTHER" id="PTHR46696">
    <property type="entry name" value="P450, PUTATIVE (EUROFUNG)-RELATED"/>
    <property type="match status" value="1"/>
</dbReference>
<dbReference type="PRINTS" id="PR00359">
    <property type="entry name" value="BP450"/>
</dbReference>
<accession>A0A4Q7J5J2</accession>
<dbReference type="Pfam" id="PF00067">
    <property type="entry name" value="p450"/>
    <property type="match status" value="1"/>
</dbReference>
<dbReference type="InterPro" id="IPR036396">
    <property type="entry name" value="Cyt_P450_sf"/>
</dbReference>
<dbReference type="FunFam" id="1.10.630.10:FF:000018">
    <property type="entry name" value="Cytochrome P450 monooxygenase"/>
    <property type="match status" value="1"/>
</dbReference>
<evidence type="ECO:0000256" key="5">
    <source>
        <dbReference type="ARBA" id="ARBA00023002"/>
    </source>
</evidence>
<keyword evidence="3" id="KW-0349">Heme</keyword>
<comment type="function">
    <text evidence="8">Involved in the coupling of aromatic side chains of the heptapeptide of vancomycin.</text>
</comment>
<dbReference type="GO" id="GO:0016705">
    <property type="term" value="F:oxidoreductase activity, acting on paired donors, with incorporation or reduction of molecular oxygen"/>
    <property type="evidence" value="ECO:0007669"/>
    <property type="project" value="InterPro"/>
</dbReference>
<dbReference type="PANTHER" id="PTHR46696:SF1">
    <property type="entry name" value="CYTOCHROME P450 YJIB-RELATED"/>
    <property type="match status" value="1"/>
</dbReference>
<dbReference type="InterPro" id="IPR001128">
    <property type="entry name" value="Cyt_P450"/>
</dbReference>
<reference evidence="9 10" key="1">
    <citation type="submission" date="2019-02" db="EMBL/GenBank/DDBJ databases">
        <title>Draft genome sequence of Amycolatopsis sp. 8-3EHSu isolated from roots of Suaeda maritima.</title>
        <authorList>
            <person name="Duangmal K."/>
            <person name="Chantavorakit T."/>
        </authorList>
    </citation>
    <scope>NUCLEOTIDE SEQUENCE [LARGE SCALE GENOMIC DNA]</scope>
    <source>
        <strain evidence="9 10">8-3EHSu</strain>
    </source>
</reference>
<dbReference type="EMBL" id="SFCC01000009">
    <property type="protein sequence ID" value="RZQ62377.1"/>
    <property type="molecule type" value="Genomic_DNA"/>
</dbReference>